<dbReference type="Pfam" id="PF13424">
    <property type="entry name" value="TPR_12"/>
    <property type="match status" value="1"/>
</dbReference>
<dbReference type="SUPFAM" id="SSF48452">
    <property type="entry name" value="TPR-like"/>
    <property type="match status" value="1"/>
</dbReference>
<proteinExistence type="predicted"/>
<keyword evidence="2" id="KW-1185">Reference proteome</keyword>
<name>A0A7W5B963_9BURK</name>
<gene>
    <name evidence="1" type="ORF">FHS03_001876</name>
</gene>
<dbReference type="SUPFAM" id="SSF52540">
    <property type="entry name" value="P-loop containing nucleoside triphosphate hydrolases"/>
    <property type="match status" value="1"/>
</dbReference>
<dbReference type="Gene3D" id="3.40.50.300">
    <property type="entry name" value="P-loop containing nucleotide triphosphate hydrolases"/>
    <property type="match status" value="1"/>
</dbReference>
<dbReference type="EMBL" id="JACHXD010000004">
    <property type="protein sequence ID" value="MBB3118831.1"/>
    <property type="molecule type" value="Genomic_DNA"/>
</dbReference>
<dbReference type="InterPro" id="IPR011990">
    <property type="entry name" value="TPR-like_helical_dom_sf"/>
</dbReference>
<protein>
    <recommendedName>
        <fullName evidence="3">Tetratricopeptide repeat protein</fullName>
    </recommendedName>
</protein>
<sequence length="492" mass="54134">MERCRFSLPPLSTPGEVSSFYSHQEGCGRSMALANLAALLAGGQRAASPVLMVDWNLEAPRLHHYFPLQDDGPGVLELFEACRAALQGRQDAGRDSVVVAREVLEAVGWEQYVCRVDESRPLYLMRAGRQDASYARRLVDMQWDVLFHACPALFRCFAASLGRHFRHVLVDSCSGRADMAGICTTLLPTRLVLAFPPGRQHLDSLTALLQRATTYRRSHEDEQRPLLVYPLPIRGGKDDAVPRALWRRGDPARAVPDYQPLFEQALSEAYGIAGLSLESYFDAVQLPPLRDAGGAGPALSAAGGDHFSLVRALGVLREWLGGGHAPWQSRAEIPLQEAIAAARLSMREGGTALGLPLAHSLERLGEVYCQENRLWQALQCLQESRTLLLRLLGAEHPDTRRCTRSLAALLQRQGRPDEARHLQDAMAAWSAIRDESVGSGGEEGERRHCVQKVQQERRDYRLNCLDGAARPWAGALPDAGLQEAAAMHAKVG</sequence>
<evidence type="ECO:0000313" key="1">
    <source>
        <dbReference type="EMBL" id="MBB3118831.1"/>
    </source>
</evidence>
<dbReference type="AlphaFoldDB" id="A0A7W5B963"/>
<evidence type="ECO:0008006" key="3">
    <source>
        <dbReference type="Google" id="ProtNLM"/>
    </source>
</evidence>
<dbReference type="RefSeq" id="WP_183440712.1">
    <property type="nucleotide sequence ID" value="NZ_JACHXD010000004.1"/>
</dbReference>
<dbReference type="Proteomes" id="UP000541535">
    <property type="component" value="Unassembled WGS sequence"/>
</dbReference>
<dbReference type="Gene3D" id="1.25.40.10">
    <property type="entry name" value="Tetratricopeptide repeat domain"/>
    <property type="match status" value="1"/>
</dbReference>
<dbReference type="InterPro" id="IPR027417">
    <property type="entry name" value="P-loop_NTPase"/>
</dbReference>
<accession>A0A7W5B963</accession>
<evidence type="ECO:0000313" key="2">
    <source>
        <dbReference type="Proteomes" id="UP000541535"/>
    </source>
</evidence>
<organism evidence="1 2">
    <name type="scientific">Pseudoduganella violacea</name>
    <dbReference type="NCBI Taxonomy" id="1715466"/>
    <lineage>
        <taxon>Bacteria</taxon>
        <taxon>Pseudomonadati</taxon>
        <taxon>Pseudomonadota</taxon>
        <taxon>Betaproteobacteria</taxon>
        <taxon>Burkholderiales</taxon>
        <taxon>Oxalobacteraceae</taxon>
        <taxon>Telluria group</taxon>
        <taxon>Pseudoduganella</taxon>
    </lineage>
</organism>
<reference evidence="1 2" key="1">
    <citation type="submission" date="2020-08" db="EMBL/GenBank/DDBJ databases">
        <title>Genomic Encyclopedia of Type Strains, Phase III (KMG-III): the genomes of soil and plant-associated and newly described type strains.</title>
        <authorList>
            <person name="Whitman W."/>
        </authorList>
    </citation>
    <scope>NUCLEOTIDE SEQUENCE [LARGE SCALE GENOMIC DNA]</scope>
    <source>
        <strain evidence="1 2">CECT 8897</strain>
    </source>
</reference>
<comment type="caution">
    <text evidence="1">The sequence shown here is derived from an EMBL/GenBank/DDBJ whole genome shotgun (WGS) entry which is preliminary data.</text>
</comment>